<feature type="region of interest" description="Disordered" evidence="1">
    <location>
        <begin position="369"/>
        <end position="402"/>
    </location>
</feature>
<dbReference type="AlphaFoldDB" id="A0A9P7SZ07"/>
<comment type="caution">
    <text evidence="2">The sequence shown here is derived from an EMBL/GenBank/DDBJ whole genome shotgun (WGS) entry which is preliminary data.</text>
</comment>
<accession>A0A9P7SZ07</accession>
<feature type="region of interest" description="Disordered" evidence="1">
    <location>
        <begin position="420"/>
        <end position="447"/>
    </location>
</feature>
<feature type="compositionally biased region" description="Low complexity" evidence="1">
    <location>
        <begin position="15"/>
        <end position="25"/>
    </location>
</feature>
<keyword evidence="3" id="KW-1185">Reference proteome</keyword>
<dbReference type="Proteomes" id="UP000748025">
    <property type="component" value="Unassembled WGS sequence"/>
</dbReference>
<feature type="compositionally biased region" description="Pro residues" evidence="1">
    <location>
        <begin position="138"/>
        <end position="151"/>
    </location>
</feature>
<feature type="compositionally biased region" description="Basic residues" evidence="1">
    <location>
        <begin position="371"/>
        <end position="383"/>
    </location>
</feature>
<feature type="region of interest" description="Disordered" evidence="1">
    <location>
        <begin position="277"/>
        <end position="304"/>
    </location>
</feature>
<dbReference type="OrthoDB" id="5232891at2759"/>
<organism evidence="2 3">
    <name type="scientific">Claviceps pusilla</name>
    <dbReference type="NCBI Taxonomy" id="123648"/>
    <lineage>
        <taxon>Eukaryota</taxon>
        <taxon>Fungi</taxon>
        <taxon>Dikarya</taxon>
        <taxon>Ascomycota</taxon>
        <taxon>Pezizomycotina</taxon>
        <taxon>Sordariomycetes</taxon>
        <taxon>Hypocreomycetidae</taxon>
        <taxon>Hypocreales</taxon>
        <taxon>Clavicipitaceae</taxon>
        <taxon>Claviceps</taxon>
    </lineage>
</organism>
<feature type="region of interest" description="Disordered" evidence="1">
    <location>
        <begin position="1"/>
        <end position="30"/>
    </location>
</feature>
<evidence type="ECO:0000313" key="3">
    <source>
        <dbReference type="Proteomes" id="UP000748025"/>
    </source>
</evidence>
<feature type="compositionally biased region" description="Polar residues" evidence="1">
    <location>
        <begin position="186"/>
        <end position="200"/>
    </location>
</feature>
<reference evidence="2" key="1">
    <citation type="journal article" date="2020" name="bioRxiv">
        <title>Whole genome comparisons of ergot fungi reveals the divergence and evolution of species within the genus Claviceps are the result of varying mechanisms driving genome evolution and host range expansion.</title>
        <authorList>
            <person name="Wyka S.A."/>
            <person name="Mondo S.J."/>
            <person name="Liu M."/>
            <person name="Dettman J."/>
            <person name="Nalam V."/>
            <person name="Broders K.D."/>
        </authorList>
    </citation>
    <scope>NUCLEOTIDE SEQUENCE</scope>
    <source>
        <strain evidence="2">CCC 602</strain>
    </source>
</reference>
<name>A0A9P7SZ07_9HYPO</name>
<protein>
    <recommendedName>
        <fullName evidence="4">Mating-type switching protein swi10</fullName>
    </recommendedName>
</protein>
<gene>
    <name evidence="2" type="ORF">E4U43_000535</name>
</gene>
<evidence type="ECO:0008006" key="4">
    <source>
        <dbReference type="Google" id="ProtNLM"/>
    </source>
</evidence>
<sequence length="552" mass="59808">MAVRISASPVSSPDRMSPTSTTSSKSSRRSFIVMATNLKPTRQKLQKYFAKSKHSVSEPVCKDWETHSLSSVIKMASLQMGTLGNPHVPMPISSVPEVQDSQYKPAPVRVVTEQQQKHKPGSTPKLGFLDTETKSDLAPPPLSPPSPPPSAPEGSAQTLMSSSLAAANYSVASAVSPSNREEFHQVMSSPSLTVADSSVGATALSPAPDSHVQSPLLPPLASADASVEATFGPPLRSLSPSPHEVAGLLLPPDIMSMETEPTERRVRRGPSLIKPRRKPSVRRQVKTPVRKSGHRDESPAMSRQCSVRSIARQYRTLIEDTVIEETDVPEVPCIPLVYSENVSDTAAPAPVPEWQDFDHNYGPIRRCSAVVRRRGTGRSKSPRPRSGLMPSPVPSDAGTSGSFQDEAAYLTPFLFPSPLTSPVAQEEPKKEGEGGEGVKEYRDKDDDFFSGPVQNAASFQIAFKLLTRELSTAFADQSTRSATDTSGLQVWVMIAAYERLRDEISAMQSPDPHLQGARAMFDTWLDALRAVQHSLADMEAESGSEYGDDTDE</sequence>
<feature type="compositionally biased region" description="Basic residues" evidence="1">
    <location>
        <begin position="277"/>
        <end position="293"/>
    </location>
</feature>
<evidence type="ECO:0000313" key="2">
    <source>
        <dbReference type="EMBL" id="KAG6005839.1"/>
    </source>
</evidence>
<evidence type="ECO:0000256" key="1">
    <source>
        <dbReference type="SAM" id="MobiDB-lite"/>
    </source>
</evidence>
<feature type="region of interest" description="Disordered" evidence="1">
    <location>
        <begin position="110"/>
        <end position="157"/>
    </location>
</feature>
<feature type="compositionally biased region" description="Basic and acidic residues" evidence="1">
    <location>
        <begin position="426"/>
        <end position="447"/>
    </location>
</feature>
<proteinExistence type="predicted"/>
<dbReference type="EMBL" id="SRPW01001158">
    <property type="protein sequence ID" value="KAG6005839.1"/>
    <property type="molecule type" value="Genomic_DNA"/>
</dbReference>
<feature type="region of interest" description="Disordered" evidence="1">
    <location>
        <begin position="182"/>
        <end position="218"/>
    </location>
</feature>